<name>A0A7M7R1T7_NASVI</name>
<dbReference type="RefSeq" id="XP_032458063.1">
    <property type="nucleotide sequence ID" value="XM_032602172.1"/>
</dbReference>
<keyword evidence="2" id="KW-1185">Reference proteome</keyword>
<organism evidence="1 2">
    <name type="scientific">Nasonia vitripennis</name>
    <name type="common">Parasitic wasp</name>
    <dbReference type="NCBI Taxonomy" id="7425"/>
    <lineage>
        <taxon>Eukaryota</taxon>
        <taxon>Metazoa</taxon>
        <taxon>Ecdysozoa</taxon>
        <taxon>Arthropoda</taxon>
        <taxon>Hexapoda</taxon>
        <taxon>Insecta</taxon>
        <taxon>Pterygota</taxon>
        <taxon>Neoptera</taxon>
        <taxon>Endopterygota</taxon>
        <taxon>Hymenoptera</taxon>
        <taxon>Apocrita</taxon>
        <taxon>Proctotrupomorpha</taxon>
        <taxon>Chalcidoidea</taxon>
        <taxon>Pteromalidae</taxon>
        <taxon>Pteromalinae</taxon>
        <taxon>Nasonia</taxon>
    </lineage>
</organism>
<protein>
    <submittedName>
        <fullName evidence="1">Uncharacterized protein</fullName>
    </submittedName>
</protein>
<dbReference type="OrthoDB" id="7648950at2759"/>
<proteinExistence type="predicted"/>
<evidence type="ECO:0000313" key="1">
    <source>
        <dbReference type="EnsemblMetazoa" id="XP_032458063"/>
    </source>
</evidence>
<dbReference type="InParanoid" id="A0A7M7R1T7"/>
<dbReference type="KEGG" id="nvi:107981088"/>
<dbReference type="AlphaFoldDB" id="A0A7M7R1T7"/>
<dbReference type="EnsemblMetazoa" id="XM_032602172">
    <property type="protein sequence ID" value="XP_032458063"/>
    <property type="gene ID" value="LOC107981088"/>
</dbReference>
<dbReference type="Proteomes" id="UP000002358">
    <property type="component" value="Unassembled WGS sequence"/>
</dbReference>
<reference evidence="1" key="1">
    <citation type="submission" date="2021-01" db="UniProtKB">
        <authorList>
            <consortium name="EnsemblMetazoa"/>
        </authorList>
    </citation>
    <scope>IDENTIFICATION</scope>
</reference>
<dbReference type="GeneID" id="107981088"/>
<accession>A0A7M7R1T7</accession>
<sequence length="149" mass="16770">MDCKYNLENLKESGCERIGNNVDISIPEVSDAEYYNVDDIADIDELLFTKQVAKQIMLYEKTVELIGIIGQTEIRSNVMKFTLQNKTDDVIQVLVSSPEIIKKIKSMIMPGKILLIDGAFAKHRSESLSAGNCSRIIRLRIKYVSPSTV</sequence>
<evidence type="ECO:0000313" key="2">
    <source>
        <dbReference type="Proteomes" id="UP000002358"/>
    </source>
</evidence>